<dbReference type="EMBL" id="FUEG01000004">
    <property type="protein sequence ID" value="SJL03949.1"/>
    <property type="molecule type" value="Genomic_DNA"/>
</dbReference>
<dbReference type="AlphaFoldDB" id="A0A284R5F6"/>
<keyword evidence="12" id="KW-0326">Glycosidase</keyword>
<dbReference type="Gene3D" id="1.50.10.10">
    <property type="match status" value="1"/>
</dbReference>
<keyword evidence="7 11" id="KW-1015">Disulfide bond</keyword>
<keyword evidence="14" id="KW-1133">Transmembrane helix</keyword>
<keyword evidence="6 10" id="KW-0106">Calcium</keyword>
<evidence type="ECO:0000256" key="9">
    <source>
        <dbReference type="ARBA" id="ARBA00048605"/>
    </source>
</evidence>
<evidence type="ECO:0000256" key="10">
    <source>
        <dbReference type="PIRSR" id="PIRSR601382-2"/>
    </source>
</evidence>
<dbReference type="GO" id="GO:0004571">
    <property type="term" value="F:mannosyl-oligosaccharide 1,2-alpha-mannosidase activity"/>
    <property type="evidence" value="ECO:0007669"/>
    <property type="project" value="UniProtKB-EC"/>
</dbReference>
<name>A0A284R5F6_ARMOS</name>
<dbReference type="InterPro" id="IPR012341">
    <property type="entry name" value="6hp_glycosidase-like_sf"/>
</dbReference>
<keyword evidence="4 10" id="KW-0479">Metal-binding</keyword>
<dbReference type="GO" id="GO:0005783">
    <property type="term" value="C:endoplasmic reticulum"/>
    <property type="evidence" value="ECO:0007669"/>
    <property type="project" value="TreeGrafter"/>
</dbReference>
<feature type="compositionally biased region" description="Basic and acidic residues" evidence="13">
    <location>
        <begin position="421"/>
        <end position="432"/>
    </location>
</feature>
<evidence type="ECO:0000256" key="13">
    <source>
        <dbReference type="SAM" id="MobiDB-lite"/>
    </source>
</evidence>
<keyword evidence="14" id="KW-0812">Transmembrane</keyword>
<dbReference type="InterPro" id="IPR036026">
    <property type="entry name" value="Seven-hairpin_glycosidases"/>
</dbReference>
<gene>
    <name evidence="15" type="ORF">ARMOST_07306</name>
</gene>
<dbReference type="GO" id="GO:0036503">
    <property type="term" value="P:ERAD pathway"/>
    <property type="evidence" value="ECO:0007669"/>
    <property type="project" value="UniProtKB-ARBA"/>
</dbReference>
<evidence type="ECO:0000313" key="15">
    <source>
        <dbReference type="EMBL" id="SJL03949.1"/>
    </source>
</evidence>
<evidence type="ECO:0000256" key="14">
    <source>
        <dbReference type="SAM" id="Phobius"/>
    </source>
</evidence>
<evidence type="ECO:0000256" key="4">
    <source>
        <dbReference type="ARBA" id="ARBA00022723"/>
    </source>
</evidence>
<evidence type="ECO:0000256" key="11">
    <source>
        <dbReference type="PIRSR" id="PIRSR601382-3"/>
    </source>
</evidence>
<evidence type="ECO:0000256" key="8">
    <source>
        <dbReference type="ARBA" id="ARBA00047669"/>
    </source>
</evidence>
<comment type="similarity">
    <text evidence="3 12">Belongs to the glycosyl hydrolase 47 family.</text>
</comment>
<reference evidence="16" key="1">
    <citation type="journal article" date="2017" name="Nat. Ecol. Evol.">
        <title>Genome expansion and lineage-specific genetic innovations in the forest pathogenic fungi Armillaria.</title>
        <authorList>
            <person name="Sipos G."/>
            <person name="Prasanna A.N."/>
            <person name="Walter M.C."/>
            <person name="O'Connor E."/>
            <person name="Balint B."/>
            <person name="Krizsan K."/>
            <person name="Kiss B."/>
            <person name="Hess J."/>
            <person name="Varga T."/>
            <person name="Slot J."/>
            <person name="Riley R."/>
            <person name="Boka B."/>
            <person name="Rigling D."/>
            <person name="Barry K."/>
            <person name="Lee J."/>
            <person name="Mihaltcheva S."/>
            <person name="LaButti K."/>
            <person name="Lipzen A."/>
            <person name="Waldron R."/>
            <person name="Moloney N.M."/>
            <person name="Sperisen C."/>
            <person name="Kredics L."/>
            <person name="Vagvoelgyi C."/>
            <person name="Patrignani A."/>
            <person name="Fitzpatrick D."/>
            <person name="Nagy I."/>
            <person name="Doyle S."/>
            <person name="Anderson J.B."/>
            <person name="Grigoriev I.V."/>
            <person name="Gueldener U."/>
            <person name="Muensterkoetter M."/>
            <person name="Nagy L.G."/>
        </authorList>
    </citation>
    <scope>NUCLEOTIDE SEQUENCE [LARGE SCALE GENOMIC DNA]</scope>
    <source>
        <strain evidence="16">C18/9</strain>
    </source>
</reference>
<comment type="catalytic activity">
    <reaction evidence="9">
        <text>N(4)-(alpha-D-Man-(1-&gt;2)-alpha-D-Man-(1-&gt;2)-alpha-D-Man-(1-&gt;3)-[alpha-D-Man-(1-&gt;2)-alpha-D-Man-(1-&gt;3)-[alpha-D-Man-(1-&gt;2)-alpha-D-Man-(1-&gt;6)]-alpha-D-Man-(1-&gt;6)]-beta-D-Man-(1-&gt;4)-beta-D-GlcNAc-(1-&gt;4)-beta-D-GlcNAc)-L-asparaginyl-[protein] (N-glucan mannose isomer 9A1,2,3B1,2,3) + 4 H2O = N(4)-(alpha-D-Man-(1-&gt;3)-[alpha-D-Man-(1-&gt;3)-[alpha-D-Man-(1-&gt;6)]-alpha-D-Man-(1-&gt;6)]-beta-D-Man-(1-&gt;4)-beta-D-GlcNAc-(1-&gt;4)-beta-D-GlcNAc)-L-asparaginyl-[protein] (N-glucan mannose isomer 5A1,2) + 4 beta-D-mannose</text>
        <dbReference type="Rhea" id="RHEA:56008"/>
        <dbReference type="Rhea" id="RHEA-COMP:14356"/>
        <dbReference type="Rhea" id="RHEA-COMP:14367"/>
        <dbReference type="ChEBI" id="CHEBI:15377"/>
        <dbReference type="ChEBI" id="CHEBI:28563"/>
        <dbReference type="ChEBI" id="CHEBI:59087"/>
        <dbReference type="ChEBI" id="CHEBI:139493"/>
        <dbReference type="EC" id="3.2.1.113"/>
    </reaction>
</comment>
<dbReference type="OMA" id="FEWADWE"/>
<evidence type="ECO:0000313" key="16">
    <source>
        <dbReference type="Proteomes" id="UP000219338"/>
    </source>
</evidence>
<evidence type="ECO:0000256" key="5">
    <source>
        <dbReference type="ARBA" id="ARBA00022801"/>
    </source>
</evidence>
<dbReference type="EC" id="3.2.1.-" evidence="12"/>
<dbReference type="GO" id="GO:0016020">
    <property type="term" value="C:membrane"/>
    <property type="evidence" value="ECO:0007669"/>
    <property type="project" value="InterPro"/>
</dbReference>
<dbReference type="STRING" id="47428.A0A284R5F6"/>
<evidence type="ECO:0000256" key="7">
    <source>
        <dbReference type="ARBA" id="ARBA00023157"/>
    </source>
</evidence>
<feature type="binding site" evidence="10">
    <location>
        <position position="538"/>
    </location>
    <ligand>
        <name>Ca(2+)</name>
        <dbReference type="ChEBI" id="CHEBI:29108"/>
    </ligand>
</feature>
<keyword evidence="14" id="KW-0472">Membrane</keyword>
<organism evidence="15 16">
    <name type="scientific">Armillaria ostoyae</name>
    <name type="common">Armillaria root rot fungus</name>
    <dbReference type="NCBI Taxonomy" id="47428"/>
    <lineage>
        <taxon>Eukaryota</taxon>
        <taxon>Fungi</taxon>
        <taxon>Dikarya</taxon>
        <taxon>Basidiomycota</taxon>
        <taxon>Agaricomycotina</taxon>
        <taxon>Agaricomycetes</taxon>
        <taxon>Agaricomycetidae</taxon>
        <taxon>Agaricales</taxon>
        <taxon>Marasmiineae</taxon>
        <taxon>Physalacriaceae</taxon>
        <taxon>Armillaria</taxon>
    </lineage>
</organism>
<feature type="transmembrane region" description="Helical" evidence="14">
    <location>
        <begin position="24"/>
        <end position="42"/>
    </location>
</feature>
<accession>A0A284R5F6</accession>
<evidence type="ECO:0000256" key="3">
    <source>
        <dbReference type="ARBA" id="ARBA00007658"/>
    </source>
</evidence>
<evidence type="ECO:0000256" key="2">
    <source>
        <dbReference type="ARBA" id="ARBA00004922"/>
    </source>
</evidence>
<protein>
    <recommendedName>
        <fullName evidence="12">alpha-1,2-Mannosidase</fullName>
        <ecNumber evidence="12">3.2.1.-</ecNumber>
    </recommendedName>
</protein>
<comment type="cofactor">
    <cofactor evidence="1 10">
        <name>Ca(2+)</name>
        <dbReference type="ChEBI" id="CHEBI:29108"/>
    </cofactor>
</comment>
<dbReference type="Proteomes" id="UP000219338">
    <property type="component" value="Unassembled WGS sequence"/>
</dbReference>
<keyword evidence="16" id="KW-1185">Reference proteome</keyword>
<keyword evidence="5 12" id="KW-0378">Hydrolase</keyword>
<proteinExistence type="inferred from homology"/>
<dbReference type="PRINTS" id="PR00747">
    <property type="entry name" value="GLYHDRLASE47"/>
</dbReference>
<comment type="catalytic activity">
    <reaction evidence="8">
        <text>N(4)-(alpha-D-Man-(1-&gt;2)-alpha-D-Man-(1-&gt;2)-alpha-D-Man-(1-&gt;3)-[alpha-D-Man-(1-&gt;3)-[alpha-D-Man-(1-&gt;2)-alpha-D-Man-(1-&gt;6)]-alpha-D-Man-(1-&gt;6)]-beta-D-Man-(1-&gt;4)-beta-D-GlcNAc-(1-&gt;4)-beta-D-GlcNAc)-L-asparaginyl-[protein] (N-glucan mannose isomer 8A1,2,3B1,3) + 3 H2O = N(4)-(alpha-D-Man-(1-&gt;3)-[alpha-D-Man-(1-&gt;3)-[alpha-D-Man-(1-&gt;6)]-alpha-D-Man-(1-&gt;6)]-beta-D-Man-(1-&gt;4)-beta-D-GlcNAc-(1-&gt;4)-beta-D-GlcNAc)-L-asparaginyl-[protein] (N-glucan mannose isomer 5A1,2) + 3 beta-D-mannose</text>
        <dbReference type="Rhea" id="RHEA:56028"/>
        <dbReference type="Rhea" id="RHEA-COMP:14358"/>
        <dbReference type="Rhea" id="RHEA-COMP:14367"/>
        <dbReference type="ChEBI" id="CHEBI:15377"/>
        <dbReference type="ChEBI" id="CHEBI:28563"/>
        <dbReference type="ChEBI" id="CHEBI:59087"/>
        <dbReference type="ChEBI" id="CHEBI:60628"/>
        <dbReference type="EC" id="3.2.1.113"/>
    </reaction>
</comment>
<dbReference type="Pfam" id="PF01532">
    <property type="entry name" value="Glyco_hydro_47"/>
    <property type="match status" value="1"/>
</dbReference>
<comment type="pathway">
    <text evidence="2">Protein modification; protein glycosylation.</text>
</comment>
<dbReference type="PANTHER" id="PTHR11742">
    <property type="entry name" value="MANNOSYL-OLIGOSACCHARIDE ALPHA-1,2-MANNOSIDASE-RELATED"/>
    <property type="match status" value="1"/>
</dbReference>
<evidence type="ECO:0000256" key="1">
    <source>
        <dbReference type="ARBA" id="ARBA00001913"/>
    </source>
</evidence>
<dbReference type="OrthoDB" id="8118055at2759"/>
<dbReference type="PANTHER" id="PTHR11742:SF55">
    <property type="entry name" value="ENDOPLASMIC RETICULUM MANNOSYL-OLIGOSACCHARIDE 1,2-ALPHA-MANNOSIDASE"/>
    <property type="match status" value="1"/>
</dbReference>
<dbReference type="InterPro" id="IPR050749">
    <property type="entry name" value="Glycosyl_Hydrolase_47"/>
</dbReference>
<feature type="disulfide bond" evidence="11">
    <location>
        <begin position="341"/>
        <end position="377"/>
    </location>
</feature>
<evidence type="ECO:0000256" key="6">
    <source>
        <dbReference type="ARBA" id="ARBA00022837"/>
    </source>
</evidence>
<evidence type="ECO:0000256" key="12">
    <source>
        <dbReference type="RuleBase" id="RU361193"/>
    </source>
</evidence>
<dbReference type="GO" id="GO:0005509">
    <property type="term" value="F:calcium ion binding"/>
    <property type="evidence" value="ECO:0007669"/>
    <property type="project" value="InterPro"/>
</dbReference>
<sequence>MLLPAPVSVSAATVRLKALRRPRWIAAILVLFFLWLVLPFFAHRRPPPPTVPFPPPPRTATANRIRNAFIHAYTGYLTHAFPDDELRPLSLRNHTNLNGWGLTVFDGLDTMWIMGIPELWDHAVEFIAEHQFPMQPKDFAPFFETNIRYLGGMLSAYALSGNPLLLEKADELGASMLPALDTPSGLPAFAVNTQSGLTRPGWTGGTLWAEALSCQLEYKYLAHLTSNPTYFTKVENIMTMMETANLTGPGLFPTIWDTRTGTSKGRVFSAGAFADSAHEYFLKQYLLTSHSEPRALSLYIDVAEAIIDHLLYYLPFRDFLYVTDIDLPTMKPSYKFEHLSCFLPGMLMLGVHTLSDKLTPEQATKHKWAARGLAKACWLTYADMPSGLGPDEVTMQKEGSLAWVRAYAEWQQKGGKGDAPGSRETEPEPDPDLRYYKIRKPAFLLRPEALESFYVLWRLGEGDIWKERSWKVFEAIEAVARTPEAYASVTDVEHPVLDGGFKLKDEMPSYFLAETLKYLYLMFNDDVEYSFEKWVFNTEAHPLPVFHWSEAEKLAYNISYDSDRL</sequence>
<dbReference type="SUPFAM" id="SSF48225">
    <property type="entry name" value="Seven-hairpin glycosidases"/>
    <property type="match status" value="1"/>
</dbReference>
<dbReference type="GO" id="GO:0005975">
    <property type="term" value="P:carbohydrate metabolic process"/>
    <property type="evidence" value="ECO:0007669"/>
    <property type="project" value="InterPro"/>
</dbReference>
<dbReference type="InterPro" id="IPR001382">
    <property type="entry name" value="Glyco_hydro_47"/>
</dbReference>
<feature type="region of interest" description="Disordered" evidence="13">
    <location>
        <begin position="413"/>
        <end position="432"/>
    </location>
</feature>